<dbReference type="GO" id="GO:0005628">
    <property type="term" value="C:prospore membrane"/>
    <property type="evidence" value="ECO:0007669"/>
    <property type="project" value="TreeGrafter"/>
</dbReference>
<feature type="transmembrane region" description="Helical" evidence="1">
    <location>
        <begin position="61"/>
        <end position="78"/>
    </location>
</feature>
<evidence type="ECO:0000256" key="1">
    <source>
        <dbReference type="SAM" id="Phobius"/>
    </source>
</evidence>
<dbReference type="OrthoDB" id="4061312at2759"/>
<reference evidence="2 3" key="1">
    <citation type="submission" date="2016-01" db="EMBL/GenBank/DDBJ databases">
        <title>Genome sequence of the yeast Holleya sinecauda.</title>
        <authorList>
            <person name="Dietrich F.S."/>
        </authorList>
    </citation>
    <scope>NUCLEOTIDE SEQUENCE [LARGE SCALE GENOMIC DNA]</scope>
    <source>
        <strain evidence="2 3">ATCC 58844</strain>
    </source>
</reference>
<keyword evidence="3" id="KW-1185">Reference proteome</keyword>
<dbReference type="RefSeq" id="XP_017988472.1">
    <property type="nucleotide sequence ID" value="XM_018132983.1"/>
</dbReference>
<evidence type="ECO:0000313" key="2">
    <source>
        <dbReference type="EMBL" id="AMD21476.1"/>
    </source>
</evidence>
<protein>
    <submittedName>
        <fullName evidence="2">HER197Cp</fullName>
    </submittedName>
</protein>
<feature type="transmembrane region" description="Helical" evidence="1">
    <location>
        <begin position="90"/>
        <end position="112"/>
    </location>
</feature>
<feature type="transmembrane region" description="Helical" evidence="1">
    <location>
        <begin position="118"/>
        <end position="144"/>
    </location>
</feature>
<organism evidence="2 3">
    <name type="scientific">Eremothecium sinecaudum</name>
    <dbReference type="NCBI Taxonomy" id="45286"/>
    <lineage>
        <taxon>Eukaryota</taxon>
        <taxon>Fungi</taxon>
        <taxon>Dikarya</taxon>
        <taxon>Ascomycota</taxon>
        <taxon>Saccharomycotina</taxon>
        <taxon>Saccharomycetes</taxon>
        <taxon>Saccharomycetales</taxon>
        <taxon>Saccharomycetaceae</taxon>
        <taxon>Eremothecium</taxon>
    </lineage>
</organism>
<dbReference type="GO" id="GO:0005619">
    <property type="term" value="C:ascospore wall"/>
    <property type="evidence" value="ECO:0007669"/>
    <property type="project" value="TreeGrafter"/>
</dbReference>
<dbReference type="EMBL" id="CP014245">
    <property type="protein sequence ID" value="AMD21476.1"/>
    <property type="molecule type" value="Genomic_DNA"/>
</dbReference>
<accession>A0A0X8HTE2</accession>
<dbReference type="Proteomes" id="UP000243052">
    <property type="component" value="Chromosome v"/>
</dbReference>
<dbReference type="GO" id="GO:0005811">
    <property type="term" value="C:lipid droplet"/>
    <property type="evidence" value="ECO:0007669"/>
    <property type="project" value="TreeGrafter"/>
</dbReference>
<sequence length="293" mass="33528">MPTTGNTFGITHVANPMYSSNRDTEQTRRLWKYTTSFLNQKYKNAICRLQLMVTSLNLEELRIMWILYPFQALNLFFTKRDYFSIAIENYAWYLLYFLVSAVIYGVCVWPTLMFTYSLIFGPGVAIVGTLHFFLHVNLWTMQWLRSRAVSTKRRLAVTISELESFPALLQTVSSNQFSSNSIHYEDLSHFGFWVNDIPWQVGKYVLVTSWGLFKCAIAFIPIVGVVLVVLIEAPTTGWLYFDSMRPGVGFYEDFAKYTAFGVSSALLDLIPALSGLTFTTNMIASAIMVKDEN</sequence>
<gene>
    <name evidence="2" type="ORF">AW171_hschr53427</name>
</gene>
<dbReference type="PANTHER" id="PTHR34292">
    <property type="entry name" value="OUTER SPORE WALL PROTEIN LDS1"/>
    <property type="match status" value="1"/>
</dbReference>
<keyword evidence="1" id="KW-0472">Membrane</keyword>
<proteinExistence type="predicted"/>
<name>A0A0X8HTE2_9SACH</name>
<keyword evidence="1" id="KW-0812">Transmembrane</keyword>
<dbReference type="InterPro" id="IPR052786">
    <property type="entry name" value="Spore_wall_assembly"/>
</dbReference>
<dbReference type="PANTHER" id="PTHR34292:SF3">
    <property type="entry name" value="OUTER SPORE WALL PROTEIN LDS2-RELATED"/>
    <property type="match status" value="1"/>
</dbReference>
<evidence type="ECO:0000313" key="3">
    <source>
        <dbReference type="Proteomes" id="UP000243052"/>
    </source>
</evidence>
<dbReference type="AlphaFoldDB" id="A0A0X8HTE2"/>
<keyword evidence="1" id="KW-1133">Transmembrane helix</keyword>
<feature type="transmembrane region" description="Helical" evidence="1">
    <location>
        <begin position="212"/>
        <end position="231"/>
    </location>
</feature>
<dbReference type="GeneID" id="28724766"/>